<organism evidence="1 2">
    <name type="scientific">Ceratodon purpureus</name>
    <name type="common">Fire moss</name>
    <name type="synonym">Dicranum purpureum</name>
    <dbReference type="NCBI Taxonomy" id="3225"/>
    <lineage>
        <taxon>Eukaryota</taxon>
        <taxon>Viridiplantae</taxon>
        <taxon>Streptophyta</taxon>
        <taxon>Embryophyta</taxon>
        <taxon>Bryophyta</taxon>
        <taxon>Bryophytina</taxon>
        <taxon>Bryopsida</taxon>
        <taxon>Dicranidae</taxon>
        <taxon>Pseudoditrichales</taxon>
        <taxon>Ditrichaceae</taxon>
        <taxon>Ceratodon</taxon>
    </lineage>
</organism>
<dbReference type="AlphaFoldDB" id="A0A8T0IJ36"/>
<name>A0A8T0IJ36_CERPU</name>
<proteinExistence type="predicted"/>
<dbReference type="PANTHER" id="PTHR37229">
    <property type="entry name" value="6,7-DIMETHYL-8-RIBITYLLUMAZINE SYNTHASE"/>
    <property type="match status" value="1"/>
</dbReference>
<dbReference type="Proteomes" id="UP000822688">
    <property type="component" value="Chromosome 3"/>
</dbReference>
<keyword evidence="2" id="KW-1185">Reference proteome</keyword>
<gene>
    <name evidence="1" type="ORF">KC19_3G063800</name>
</gene>
<dbReference type="EMBL" id="CM026423">
    <property type="protein sequence ID" value="KAG0582483.1"/>
    <property type="molecule type" value="Genomic_DNA"/>
</dbReference>
<dbReference type="PANTHER" id="PTHR37229:SF2">
    <property type="entry name" value="6,7-DIMETHYL-8-RIBITYLLUMAZINE SYNTHASE"/>
    <property type="match status" value="1"/>
</dbReference>
<reference evidence="1" key="1">
    <citation type="submission" date="2020-06" db="EMBL/GenBank/DDBJ databases">
        <title>WGS assembly of Ceratodon purpureus strain R40.</title>
        <authorList>
            <person name="Carey S.B."/>
            <person name="Jenkins J."/>
            <person name="Shu S."/>
            <person name="Lovell J.T."/>
            <person name="Sreedasyam A."/>
            <person name="Maumus F."/>
            <person name="Tiley G.P."/>
            <person name="Fernandez-Pozo N."/>
            <person name="Barry K."/>
            <person name="Chen C."/>
            <person name="Wang M."/>
            <person name="Lipzen A."/>
            <person name="Daum C."/>
            <person name="Saski C.A."/>
            <person name="Payton A.C."/>
            <person name="Mcbreen J.C."/>
            <person name="Conrad R.E."/>
            <person name="Kollar L.M."/>
            <person name="Olsson S."/>
            <person name="Huttunen S."/>
            <person name="Landis J.B."/>
            <person name="Wickett N.J."/>
            <person name="Johnson M.G."/>
            <person name="Rensing S.A."/>
            <person name="Grimwood J."/>
            <person name="Schmutz J."/>
            <person name="Mcdaniel S.F."/>
        </authorList>
    </citation>
    <scope>NUCLEOTIDE SEQUENCE</scope>
    <source>
        <strain evidence="1">R40</strain>
    </source>
</reference>
<comment type="caution">
    <text evidence="1">The sequence shown here is derived from an EMBL/GenBank/DDBJ whole genome shotgun (WGS) entry which is preliminary data.</text>
</comment>
<accession>A0A8T0IJ36</accession>
<evidence type="ECO:0000313" key="1">
    <source>
        <dbReference type="EMBL" id="KAG0582483.1"/>
    </source>
</evidence>
<sequence>MAATSSLQQIFSVTSSSYQNEKLFKCTGSATMGLSKGDVICVTDLGFSRSVNFGTLSALKTPIAVVGLGSSVRPLVRASVLAGPALEVVRVCVFYALVQTGVAVPSSILRGSADVADGASPQWLESLFGKDKEAEKDKEIIKLRRNWRTSTKGTLTRKYRVPSKSEGRKILNSICSLLSDDDDFVELGTHKGCAVRRENAHAETVCCNNVRACFDELPTPHLIVEITVFPKGPITDVHWQKAAKLEKVIKKGNSI</sequence>
<protein>
    <submittedName>
        <fullName evidence="1">Uncharacterized protein</fullName>
    </submittedName>
</protein>
<dbReference type="OrthoDB" id="2020370at2759"/>
<evidence type="ECO:0000313" key="2">
    <source>
        <dbReference type="Proteomes" id="UP000822688"/>
    </source>
</evidence>